<feature type="transmembrane region" description="Helical" evidence="1">
    <location>
        <begin position="75"/>
        <end position="95"/>
    </location>
</feature>
<protein>
    <submittedName>
        <fullName evidence="2">Uncharacterized protein</fullName>
    </submittedName>
</protein>
<proteinExistence type="predicted"/>
<feature type="transmembrane region" description="Helical" evidence="1">
    <location>
        <begin position="12"/>
        <end position="31"/>
    </location>
</feature>
<dbReference type="Proteomes" id="UP001549313">
    <property type="component" value="Unassembled WGS sequence"/>
</dbReference>
<comment type="caution">
    <text evidence="2">The sequence shown here is derived from an EMBL/GenBank/DDBJ whole genome shotgun (WGS) entry which is preliminary data.</text>
</comment>
<name>A0ABV2R7F8_9CAUL</name>
<sequence length="102" mass="11498">MRLPTTLRDYSWLILPLGAGTLLNGVIRPWLATAIGGVRKTSGAGVRGPDVYWVFDPATQAEHPWLVRFLELSDGQMGLIIFPVIAIWLAVHLILRRRRREP</sequence>
<evidence type="ECO:0000313" key="2">
    <source>
        <dbReference type="EMBL" id="MET4682509.1"/>
    </source>
</evidence>
<keyword evidence="1" id="KW-0812">Transmembrane</keyword>
<reference evidence="2 3" key="1">
    <citation type="submission" date="2024-06" db="EMBL/GenBank/DDBJ databases">
        <title>Sorghum-associated microbial communities from plants grown in Nebraska, USA.</title>
        <authorList>
            <person name="Schachtman D."/>
        </authorList>
    </citation>
    <scope>NUCLEOTIDE SEQUENCE [LARGE SCALE GENOMIC DNA]</scope>
    <source>
        <strain evidence="2 3">2814</strain>
    </source>
</reference>
<accession>A0ABV2R7F8</accession>
<evidence type="ECO:0000313" key="3">
    <source>
        <dbReference type="Proteomes" id="UP001549313"/>
    </source>
</evidence>
<dbReference type="EMBL" id="JBEPTF010000001">
    <property type="protein sequence ID" value="MET4682509.1"/>
    <property type="molecule type" value="Genomic_DNA"/>
</dbReference>
<keyword evidence="1" id="KW-0472">Membrane</keyword>
<keyword evidence="1" id="KW-1133">Transmembrane helix</keyword>
<keyword evidence="3" id="KW-1185">Reference proteome</keyword>
<dbReference type="RefSeq" id="WP_354087454.1">
    <property type="nucleotide sequence ID" value="NZ_JBEPTF010000001.1"/>
</dbReference>
<organism evidence="2 3">
    <name type="scientific">Brevundimonas faecalis</name>
    <dbReference type="NCBI Taxonomy" id="947378"/>
    <lineage>
        <taxon>Bacteria</taxon>
        <taxon>Pseudomonadati</taxon>
        <taxon>Pseudomonadota</taxon>
        <taxon>Alphaproteobacteria</taxon>
        <taxon>Caulobacterales</taxon>
        <taxon>Caulobacteraceae</taxon>
        <taxon>Brevundimonas</taxon>
    </lineage>
</organism>
<gene>
    <name evidence="2" type="ORF">ABIE19_000418</name>
</gene>
<evidence type="ECO:0000256" key="1">
    <source>
        <dbReference type="SAM" id="Phobius"/>
    </source>
</evidence>